<proteinExistence type="predicted"/>
<dbReference type="PANTHER" id="PTHR24148:SF73">
    <property type="entry name" value="HET DOMAIN PROTEIN (AFU_ORTHOLOGUE AFUA_8G01020)"/>
    <property type="match status" value="1"/>
</dbReference>
<gene>
    <name evidence="2" type="ORF">CFAM422_012393</name>
</gene>
<dbReference type="InterPro" id="IPR052895">
    <property type="entry name" value="HetReg/Transcr_Mod"/>
</dbReference>
<dbReference type="InterPro" id="IPR010730">
    <property type="entry name" value="HET"/>
</dbReference>
<evidence type="ECO:0000313" key="2">
    <source>
        <dbReference type="EMBL" id="KAF3057601.1"/>
    </source>
</evidence>
<dbReference type="PANTHER" id="PTHR24148">
    <property type="entry name" value="ANKYRIN REPEAT DOMAIN-CONTAINING PROTEIN 39 HOMOLOG-RELATED"/>
    <property type="match status" value="1"/>
</dbReference>
<dbReference type="EMBL" id="QLNT01000029">
    <property type="protein sequence ID" value="KAF3057601.1"/>
    <property type="molecule type" value="Genomic_DNA"/>
</dbReference>
<dbReference type="Pfam" id="PF06985">
    <property type="entry name" value="HET"/>
    <property type="match status" value="1"/>
</dbReference>
<dbReference type="Proteomes" id="UP000801864">
    <property type="component" value="Unassembled WGS sequence"/>
</dbReference>
<sequence>MPSNHKIHAIYKGQTSWCRFSPTQTKTHNTGEDNVITLSTIVKEQLLGDSTAISEPVVDKADSIIKGIRNEAISSLFGRKATAVAQTPFRLIKRVTAPAECESATNSFIALSYCWHNQEWASKADVGNSSSQIPISPILYEALMDERVSQDEGIWIDQLCITQSDPHEKVLAIGSMDVIYRHSRLVGVVLEDILLDAADTAALRILEETFNRGDYFFYRDNLVLARQLTTALWKIFSARWFTRAWCGHELLMSNNQLFLIRSSTLQDGAPVVVKMTSEFLYDLALLAKGITNFIDVDEFAASESTYALPLSRFYVFATQRFNIHWLTTTPGADNRFIPSYIRVFNRIFDYDASVVTDKLCISLNVLQCGLFFKGPLSMNRDQCCHIFYHVALSAGDPTALSLCGKRLQQATWMRWPGRGDIIESYFTRSRHLRLLETPDFNDEAIELELIEIGSSQTLKRATSAHQTWAERIIQKCIDLADEFEFKGSVFLEEVQPSTHHDASARRCFYTELLACMHECGIQWLIHSWKQKDEELYEEEDYGLSLERLLSLDCKSVDSLTSEDVLDLVVILYLLDGLVGAWLPETPDEQWAPAWLQISDGLVGRQLILCPSNGEYLVSIPKLLLSAHYGFQKRIWFLKQKASCKRGKTNWEIVGKTCSFGPVDFECLREASTATGSYRICG</sequence>
<reference evidence="2 3" key="1">
    <citation type="submission" date="2018-06" db="EMBL/GenBank/DDBJ databases">
        <title>Genome analysis of cellulolytic fungus Trichoderma lentiforme CFAM-422.</title>
        <authorList>
            <person name="Steindorff A.S."/>
            <person name="Formighieri E.F."/>
            <person name="Midorikawa G.E.O."/>
            <person name="Tamietti M.S."/>
            <person name="Ramos E.Z."/>
            <person name="Silva A.S."/>
            <person name="Bon E.P.S."/>
            <person name="Mendes T.D."/>
            <person name="Damaso M.C.T."/>
            <person name="Favaro L.C.L."/>
        </authorList>
    </citation>
    <scope>NUCLEOTIDE SEQUENCE [LARGE SCALE GENOMIC DNA]</scope>
    <source>
        <strain evidence="2 3">CFAM-422</strain>
    </source>
</reference>
<keyword evidence="3" id="KW-1185">Reference proteome</keyword>
<evidence type="ECO:0000313" key="3">
    <source>
        <dbReference type="Proteomes" id="UP000801864"/>
    </source>
</evidence>
<protein>
    <recommendedName>
        <fullName evidence="1">Heterokaryon incompatibility domain-containing protein</fullName>
    </recommendedName>
</protein>
<accession>A0A9P5C8F0</accession>
<name>A0A9P5C8F0_9HYPO</name>
<dbReference type="AlphaFoldDB" id="A0A9P5C8F0"/>
<comment type="caution">
    <text evidence="2">The sequence shown here is derived from an EMBL/GenBank/DDBJ whole genome shotgun (WGS) entry which is preliminary data.</text>
</comment>
<feature type="domain" description="Heterokaryon incompatibility" evidence="1">
    <location>
        <begin position="108"/>
        <end position="247"/>
    </location>
</feature>
<organism evidence="2 3">
    <name type="scientific">Trichoderma lentiforme</name>
    <dbReference type="NCBI Taxonomy" id="1567552"/>
    <lineage>
        <taxon>Eukaryota</taxon>
        <taxon>Fungi</taxon>
        <taxon>Dikarya</taxon>
        <taxon>Ascomycota</taxon>
        <taxon>Pezizomycotina</taxon>
        <taxon>Sordariomycetes</taxon>
        <taxon>Hypocreomycetidae</taxon>
        <taxon>Hypocreales</taxon>
        <taxon>Hypocreaceae</taxon>
        <taxon>Trichoderma</taxon>
    </lineage>
</organism>
<evidence type="ECO:0000259" key="1">
    <source>
        <dbReference type="Pfam" id="PF06985"/>
    </source>
</evidence>